<accession>A0A366GKW1</accession>
<dbReference type="Proteomes" id="UP000252995">
    <property type="component" value="Unassembled WGS sequence"/>
</dbReference>
<sequence>MAKNRKAPASPDDVEGFFARRAAHKDAVRMREYRDPEYARGIDALFKGAIRPPRRGRRRF</sequence>
<dbReference type="AlphaFoldDB" id="A0A366GKW1"/>
<organism evidence="1 2">
    <name type="scientific">Marinobacter pelagius</name>
    <dbReference type="NCBI Taxonomy" id="379482"/>
    <lineage>
        <taxon>Bacteria</taxon>
        <taxon>Pseudomonadati</taxon>
        <taxon>Pseudomonadota</taxon>
        <taxon>Gammaproteobacteria</taxon>
        <taxon>Pseudomonadales</taxon>
        <taxon>Marinobacteraceae</taxon>
        <taxon>Marinobacter</taxon>
    </lineage>
</organism>
<name>A0A366GKW1_9GAMM</name>
<proteinExistence type="predicted"/>
<evidence type="ECO:0000313" key="2">
    <source>
        <dbReference type="Proteomes" id="UP000252995"/>
    </source>
</evidence>
<dbReference type="OrthoDB" id="6374056at2"/>
<dbReference type="RefSeq" id="WP_113863179.1">
    <property type="nucleotide sequence ID" value="NZ_QNRO01000013.1"/>
</dbReference>
<reference evidence="1 2" key="1">
    <citation type="submission" date="2018-06" db="EMBL/GenBank/DDBJ databases">
        <title>Freshwater and sediment microbial communities from various areas in North America, analyzing microbe dynamics in response to fracking.</title>
        <authorList>
            <person name="Lamendella R."/>
        </authorList>
    </citation>
    <scope>NUCLEOTIDE SEQUENCE [LARGE SCALE GENOMIC DNA]</scope>
    <source>
        <strain evidence="1 2">114J</strain>
    </source>
</reference>
<comment type="caution">
    <text evidence="1">The sequence shown here is derived from an EMBL/GenBank/DDBJ whole genome shotgun (WGS) entry which is preliminary data.</text>
</comment>
<protein>
    <submittedName>
        <fullName evidence="1">Uncharacterized protein</fullName>
    </submittedName>
</protein>
<dbReference type="EMBL" id="QNRO01000013">
    <property type="protein sequence ID" value="RBP27916.1"/>
    <property type="molecule type" value="Genomic_DNA"/>
</dbReference>
<gene>
    <name evidence="1" type="ORF">DET50_113117</name>
</gene>
<evidence type="ECO:0000313" key="1">
    <source>
        <dbReference type="EMBL" id="RBP27916.1"/>
    </source>
</evidence>